<dbReference type="InterPro" id="IPR050482">
    <property type="entry name" value="Sensor_HK_TwoCompSys"/>
</dbReference>
<evidence type="ECO:0000256" key="12">
    <source>
        <dbReference type="ARBA" id="ARBA00023012"/>
    </source>
</evidence>
<dbReference type="Gene3D" id="1.20.120.960">
    <property type="entry name" value="Histidine kinase NarX, sensor domain"/>
    <property type="match status" value="1"/>
</dbReference>
<dbReference type="PIRSF" id="PIRSF003167">
    <property type="entry name" value="STHK_NarX/NarQ"/>
    <property type="match status" value="1"/>
</dbReference>
<accession>A0A7Z0LP59</accession>
<protein>
    <recommendedName>
        <fullName evidence="14">Sensor protein</fullName>
        <ecNumber evidence="14">2.7.13.3</ecNumber>
    </recommendedName>
</protein>
<evidence type="ECO:0000256" key="1">
    <source>
        <dbReference type="ARBA" id="ARBA00000085"/>
    </source>
</evidence>
<dbReference type="SUPFAM" id="SSF158472">
    <property type="entry name" value="HAMP domain-like"/>
    <property type="match status" value="1"/>
</dbReference>
<evidence type="ECO:0000256" key="14">
    <source>
        <dbReference type="PIRNR" id="PIRNR003167"/>
    </source>
</evidence>
<evidence type="ECO:0000256" key="11">
    <source>
        <dbReference type="ARBA" id="ARBA00022989"/>
    </source>
</evidence>
<dbReference type="InterPro" id="IPR003660">
    <property type="entry name" value="HAMP_dom"/>
</dbReference>
<dbReference type="PANTHER" id="PTHR24421">
    <property type="entry name" value="NITRATE/NITRITE SENSOR PROTEIN NARX-RELATED"/>
    <property type="match status" value="1"/>
</dbReference>
<name>A0A7Z0LP59_9GAMM</name>
<dbReference type="InterPro" id="IPR036890">
    <property type="entry name" value="HATPase_C_sf"/>
</dbReference>
<keyword evidence="7" id="KW-0812">Transmembrane</keyword>
<dbReference type="Gene3D" id="3.30.565.10">
    <property type="entry name" value="Histidine kinase-like ATPase, C-terminal domain"/>
    <property type="match status" value="1"/>
</dbReference>
<keyword evidence="3 14" id="KW-1003">Cell membrane</keyword>
<sequence>MKTLRHSLVAHIVTFLLAISGMAITNIGLTMLIAQSSEGDAAAINVAGSLRLNAAQIAEALKRPADDDPDKTTREVNQLAERLSTRLESPALEQGLPYTRNEKILEQLNALKSQWQQMLALKLDDALNGDENEVTRTKAALNSFIHDIDQFVYSLESSTEAKIRLLSTVQILFLALISLLLLIALYDIRHNLVTPLRQLMILSREAAHRNFHYRSHFMSQDELGQLGRTFDKMAAELGRSYHELEARVSHKQDELKRQNRALHIIHNGSRTLYGGGNDLCASAAPMFHELEKLLDIGPMVLSLNNEHDGNEMEIIATHSSERPRYCRDLDCFSCLEAPQKPLEFYGDEAPHADTVGETLVLPVAIGHSVLGHLSINYATPLSPSTRQMLNTLVDHLATAIHLQHRIAEQQQLSLIKERTIIARELHDSLAQSLSYLKMQVARLERMQIKQLPIEQQQGVIHDLREGLNSAYRQLRELLSTFRLSLDKPGLQPALQQTVDEFSAHLGFPVELTYQVPPHILSANEEVHLLQIVREALTNTLKHARAHWAKVSLTFQRAELHLAIEDDGIGLTDDKSPPMHYGLIIMRDRAYNIDATLNFKNRSEGGTGVYVCFIPQTDRLIEEGDF</sequence>
<keyword evidence="4 14" id="KW-0997">Cell inner membrane</keyword>
<evidence type="ECO:0000256" key="13">
    <source>
        <dbReference type="ARBA" id="ARBA00023136"/>
    </source>
</evidence>
<feature type="domain" description="Histidine kinase" evidence="15">
    <location>
        <begin position="420"/>
        <end position="616"/>
    </location>
</feature>
<dbReference type="InterPro" id="IPR011712">
    <property type="entry name" value="Sig_transdc_His_kin_sub3_dim/P"/>
</dbReference>
<comment type="subcellular location">
    <subcellularLocation>
        <location evidence="2">Cell inner membrane</location>
        <topology evidence="2">Multi-pass membrane protein</topology>
    </subcellularLocation>
</comment>
<dbReference type="InterPro" id="IPR042295">
    <property type="entry name" value="NarX-like_N_sf"/>
</dbReference>
<dbReference type="InterPro" id="IPR003594">
    <property type="entry name" value="HATPase_dom"/>
</dbReference>
<keyword evidence="6 14" id="KW-0808">Transferase</keyword>
<organism evidence="17 18">
    <name type="scientific">Vreelandella salicampi</name>
    <dbReference type="NCBI Taxonomy" id="1449798"/>
    <lineage>
        <taxon>Bacteria</taxon>
        <taxon>Pseudomonadati</taxon>
        <taxon>Pseudomonadota</taxon>
        <taxon>Gammaproteobacteria</taxon>
        <taxon>Oceanospirillales</taxon>
        <taxon>Halomonadaceae</taxon>
        <taxon>Vreelandella</taxon>
    </lineage>
</organism>
<dbReference type="GO" id="GO:0046983">
    <property type="term" value="F:protein dimerization activity"/>
    <property type="evidence" value="ECO:0007669"/>
    <property type="project" value="UniProtKB-UniRule"/>
</dbReference>
<dbReference type="RefSeq" id="WP_179931817.1">
    <property type="nucleotide sequence ID" value="NZ_JACCDF010000024.1"/>
</dbReference>
<comment type="caution">
    <text evidence="17">The sequence shown here is derived from an EMBL/GenBank/DDBJ whole genome shotgun (WGS) entry which is preliminary data.</text>
</comment>
<dbReference type="CDD" id="cd06225">
    <property type="entry name" value="HAMP"/>
    <property type="match status" value="1"/>
</dbReference>
<evidence type="ECO:0000256" key="4">
    <source>
        <dbReference type="ARBA" id="ARBA00022519"/>
    </source>
</evidence>
<keyword evidence="8 14" id="KW-0547">Nucleotide-binding</keyword>
<dbReference type="CDD" id="cd16917">
    <property type="entry name" value="HATPase_UhpB-NarQ-NarX-like"/>
    <property type="match status" value="1"/>
</dbReference>
<evidence type="ECO:0000256" key="6">
    <source>
        <dbReference type="ARBA" id="ARBA00022679"/>
    </source>
</evidence>
<gene>
    <name evidence="17" type="ORF">HZS81_17550</name>
</gene>
<reference evidence="17 18" key="1">
    <citation type="journal article" date="2015" name="Int. J. Syst. Evol. Microbiol.">
        <title>Halomonas salicampi sp. nov., a halotolerant and alkalitolerant bacterium isolated from a saltern soil.</title>
        <authorList>
            <person name="Lee J.C."/>
            <person name="Kim Y.S."/>
            <person name="Yun B.S."/>
            <person name="Whang K.S."/>
        </authorList>
    </citation>
    <scope>NUCLEOTIDE SEQUENCE [LARGE SCALE GENOMIC DNA]</scope>
    <source>
        <strain evidence="17 18">BH103</strain>
    </source>
</reference>
<dbReference type="PANTHER" id="PTHR24421:SF51">
    <property type="entry name" value="NITRATE_NITRITE SENSOR PROTEIN NARX"/>
    <property type="match status" value="1"/>
</dbReference>
<keyword evidence="11" id="KW-1133">Transmembrane helix</keyword>
<keyword evidence="12 14" id="KW-0902">Two-component regulatory system</keyword>
<evidence type="ECO:0000259" key="16">
    <source>
        <dbReference type="PROSITE" id="PS50885"/>
    </source>
</evidence>
<evidence type="ECO:0000256" key="10">
    <source>
        <dbReference type="ARBA" id="ARBA00022840"/>
    </source>
</evidence>
<dbReference type="CDD" id="cd19408">
    <property type="entry name" value="NarX_NarQ_sensor"/>
    <property type="match status" value="1"/>
</dbReference>
<evidence type="ECO:0000259" key="15">
    <source>
        <dbReference type="PROSITE" id="PS50109"/>
    </source>
</evidence>
<dbReference type="GO" id="GO:0000155">
    <property type="term" value="F:phosphorelay sensor kinase activity"/>
    <property type="evidence" value="ECO:0007669"/>
    <property type="project" value="UniProtKB-UniRule"/>
</dbReference>
<evidence type="ECO:0000256" key="9">
    <source>
        <dbReference type="ARBA" id="ARBA00022777"/>
    </source>
</evidence>
<dbReference type="Pfam" id="PF00672">
    <property type="entry name" value="HAMP"/>
    <property type="match status" value="1"/>
</dbReference>
<comment type="catalytic activity">
    <reaction evidence="1 14">
        <text>ATP + protein L-histidine = ADP + protein N-phospho-L-histidine.</text>
        <dbReference type="EC" id="2.7.13.3"/>
    </reaction>
</comment>
<dbReference type="PROSITE" id="PS50109">
    <property type="entry name" value="HIS_KIN"/>
    <property type="match status" value="1"/>
</dbReference>
<dbReference type="GO" id="GO:0005524">
    <property type="term" value="F:ATP binding"/>
    <property type="evidence" value="ECO:0007669"/>
    <property type="project" value="UniProtKB-UniRule"/>
</dbReference>
<evidence type="ECO:0000256" key="5">
    <source>
        <dbReference type="ARBA" id="ARBA00022553"/>
    </source>
</evidence>
<proteinExistence type="predicted"/>
<evidence type="ECO:0000313" key="17">
    <source>
        <dbReference type="EMBL" id="NYS62561.1"/>
    </source>
</evidence>
<keyword evidence="5" id="KW-0597">Phosphoprotein</keyword>
<keyword evidence="10 14" id="KW-0067">ATP-binding</keyword>
<evidence type="ECO:0000256" key="8">
    <source>
        <dbReference type="ARBA" id="ARBA00022741"/>
    </source>
</evidence>
<dbReference type="PROSITE" id="PS50885">
    <property type="entry name" value="HAMP"/>
    <property type="match status" value="1"/>
</dbReference>
<dbReference type="SUPFAM" id="SSF55874">
    <property type="entry name" value="ATPase domain of HSP90 chaperone/DNA topoisomerase II/histidine kinase"/>
    <property type="match status" value="1"/>
</dbReference>
<feature type="domain" description="HAMP" evidence="16">
    <location>
        <begin position="190"/>
        <end position="242"/>
    </location>
</feature>
<keyword evidence="13 14" id="KW-0472">Membrane</keyword>
<dbReference type="Gene3D" id="1.20.5.1930">
    <property type="match status" value="1"/>
</dbReference>
<dbReference type="SMART" id="SM00304">
    <property type="entry name" value="HAMP"/>
    <property type="match status" value="2"/>
</dbReference>
<dbReference type="Pfam" id="PF07730">
    <property type="entry name" value="HisKA_3"/>
    <property type="match status" value="1"/>
</dbReference>
<evidence type="ECO:0000313" key="18">
    <source>
        <dbReference type="Proteomes" id="UP000586119"/>
    </source>
</evidence>
<dbReference type="InterPro" id="IPR016380">
    <property type="entry name" value="Sig_transdc_His_kin_NarX/NarQ"/>
</dbReference>
<dbReference type="GO" id="GO:0005886">
    <property type="term" value="C:plasma membrane"/>
    <property type="evidence" value="ECO:0007669"/>
    <property type="project" value="UniProtKB-SubCell"/>
</dbReference>
<dbReference type="Proteomes" id="UP000586119">
    <property type="component" value="Unassembled WGS sequence"/>
</dbReference>
<dbReference type="EC" id="2.7.13.3" evidence="14"/>
<dbReference type="InterPro" id="IPR029095">
    <property type="entry name" value="NarX-like_N"/>
</dbReference>
<dbReference type="AlphaFoldDB" id="A0A7Z0LP59"/>
<keyword evidence="9 14" id="KW-0418">Kinase</keyword>
<dbReference type="Pfam" id="PF13675">
    <property type="entry name" value="PilJ"/>
    <property type="match status" value="1"/>
</dbReference>
<evidence type="ECO:0000256" key="2">
    <source>
        <dbReference type="ARBA" id="ARBA00004429"/>
    </source>
</evidence>
<evidence type="ECO:0000256" key="3">
    <source>
        <dbReference type="ARBA" id="ARBA00022475"/>
    </source>
</evidence>
<dbReference type="EMBL" id="JACCDF010000024">
    <property type="protein sequence ID" value="NYS62561.1"/>
    <property type="molecule type" value="Genomic_DNA"/>
</dbReference>
<dbReference type="Pfam" id="PF02518">
    <property type="entry name" value="HATPase_c"/>
    <property type="match status" value="1"/>
</dbReference>
<evidence type="ECO:0000256" key="7">
    <source>
        <dbReference type="ARBA" id="ARBA00022692"/>
    </source>
</evidence>
<keyword evidence="18" id="KW-1185">Reference proteome</keyword>
<dbReference type="InterPro" id="IPR005467">
    <property type="entry name" value="His_kinase_dom"/>
</dbReference>